<accession>M6R4C3</accession>
<evidence type="ECO:0000313" key="1">
    <source>
        <dbReference type="EMBL" id="EMO02977.1"/>
    </source>
</evidence>
<dbReference type="EMBL" id="AHNZ02000935">
    <property type="protein sequence ID" value="EMO02977.1"/>
    <property type="molecule type" value="Genomic_DNA"/>
</dbReference>
<dbReference type="Proteomes" id="UP000012092">
    <property type="component" value="Unassembled WGS sequence"/>
</dbReference>
<evidence type="ECO:0000313" key="2">
    <source>
        <dbReference type="Proteomes" id="UP000012092"/>
    </source>
</evidence>
<protein>
    <submittedName>
        <fullName evidence="1">Uncharacterized protein</fullName>
    </submittedName>
</protein>
<name>M6R4C3_LEPIR</name>
<organism evidence="1 2">
    <name type="scientific">Leptospira interrogans serovar Icterohaemorrhagiae str. Verdun HP</name>
    <dbReference type="NCBI Taxonomy" id="1049910"/>
    <lineage>
        <taxon>Bacteria</taxon>
        <taxon>Pseudomonadati</taxon>
        <taxon>Spirochaetota</taxon>
        <taxon>Spirochaetia</taxon>
        <taxon>Leptospirales</taxon>
        <taxon>Leptospiraceae</taxon>
        <taxon>Leptospira</taxon>
    </lineage>
</organism>
<gene>
    <name evidence="1" type="ORF">LEP1GSC116_1853</name>
</gene>
<dbReference type="AlphaFoldDB" id="M6R4C3"/>
<comment type="caution">
    <text evidence="1">The sequence shown here is derived from an EMBL/GenBank/DDBJ whole genome shotgun (WGS) entry which is preliminary data.</text>
</comment>
<reference evidence="1 2" key="1">
    <citation type="submission" date="2013-01" db="EMBL/GenBank/DDBJ databases">
        <authorList>
            <person name="Harkins D.M."/>
            <person name="Durkin A.S."/>
            <person name="Brinkac L.M."/>
            <person name="Haft D.H."/>
            <person name="Selengut J.D."/>
            <person name="Sanka R."/>
            <person name="DePew J."/>
            <person name="Purushe J."/>
            <person name="Picardeau M."/>
            <person name="Werts C."/>
            <person name="Goarant C."/>
            <person name="Vinetz J.M."/>
            <person name="Sutton G.G."/>
            <person name="Nierman W.C."/>
            <person name="Fouts D.E."/>
        </authorList>
    </citation>
    <scope>NUCLEOTIDE SEQUENCE [LARGE SCALE GENOMIC DNA]</scope>
    <source>
        <strain evidence="1 2">Verdun HP</strain>
    </source>
</reference>
<sequence length="53" mass="6412">MYLRSSYRILTDDYSKVLHRGNPSSDIGYIFREKRRKSNYFHKTLKKKNQGKS</sequence>
<proteinExistence type="predicted"/>